<comment type="caution">
    <text evidence="2">The sequence shown here is derived from an EMBL/GenBank/DDBJ whole genome shotgun (WGS) entry which is preliminary data.</text>
</comment>
<protein>
    <recommendedName>
        <fullName evidence="4">Transferase</fullName>
    </recommendedName>
</protein>
<feature type="region of interest" description="Disordered" evidence="1">
    <location>
        <begin position="1"/>
        <end position="21"/>
    </location>
</feature>
<keyword evidence="3" id="KW-1185">Reference proteome</keyword>
<evidence type="ECO:0000313" key="3">
    <source>
        <dbReference type="Proteomes" id="UP000694501"/>
    </source>
</evidence>
<dbReference type="AlphaFoldDB" id="A0A949JJE9"/>
<sequence>MTTAARRSVPGPRPTAGAPVAECTADTAGGLTFDIALGGRKERWDAALLLHGAQDGADPVRLPLVPAGAGVLRAVLPSTMRLAEGRWRASLVLGDRAPRRLRSGTHDLRSLVARVPRSGRTWLGVRIPYRTQGGGLSVRSWHRWPHAEASELRVEDGGMTVRGRLHGAEFTDGARLEVRTRDSGEVALGVPLVRDEHSFTARLPLGALAEQPQESGWLLWLRPGGDTPAVRVARILDDLVDKRHAVRYPAVPLLSGTQGVRPCYTGDNDLAIRWESRPPAGDLRTGGSTLPG</sequence>
<accession>A0A949JJE9</accession>
<reference evidence="2" key="1">
    <citation type="submission" date="2021-06" db="EMBL/GenBank/DDBJ databases">
        <title>Sequencing of actinobacteria type strains.</title>
        <authorList>
            <person name="Nguyen G.-S."/>
            <person name="Wentzel A."/>
        </authorList>
    </citation>
    <scope>NUCLEOTIDE SEQUENCE</scope>
    <source>
        <strain evidence="2">P38-E01</strain>
    </source>
</reference>
<organism evidence="2 3">
    <name type="scientific">Streptomyces tardus</name>
    <dbReference type="NCBI Taxonomy" id="2780544"/>
    <lineage>
        <taxon>Bacteria</taxon>
        <taxon>Bacillati</taxon>
        <taxon>Actinomycetota</taxon>
        <taxon>Actinomycetes</taxon>
        <taxon>Kitasatosporales</taxon>
        <taxon>Streptomycetaceae</taxon>
        <taxon>Streptomyces</taxon>
    </lineage>
</organism>
<dbReference type="EMBL" id="JAELVF020000001">
    <property type="protein sequence ID" value="MBU7599790.1"/>
    <property type="molecule type" value="Genomic_DNA"/>
</dbReference>
<evidence type="ECO:0008006" key="4">
    <source>
        <dbReference type="Google" id="ProtNLM"/>
    </source>
</evidence>
<dbReference type="Proteomes" id="UP000694501">
    <property type="component" value="Unassembled WGS sequence"/>
</dbReference>
<evidence type="ECO:0000313" key="2">
    <source>
        <dbReference type="EMBL" id="MBU7599790.1"/>
    </source>
</evidence>
<dbReference type="RefSeq" id="WP_211041603.1">
    <property type="nucleotide sequence ID" value="NZ_JAELVF020000001.1"/>
</dbReference>
<name>A0A949JJE9_9ACTN</name>
<proteinExistence type="predicted"/>
<gene>
    <name evidence="2" type="ORF">JGS22_019715</name>
</gene>
<evidence type="ECO:0000256" key="1">
    <source>
        <dbReference type="SAM" id="MobiDB-lite"/>
    </source>
</evidence>